<feature type="region of interest" description="Disordered" evidence="1">
    <location>
        <begin position="696"/>
        <end position="769"/>
    </location>
</feature>
<proteinExistence type="predicted"/>
<evidence type="ECO:0000313" key="3">
    <source>
        <dbReference type="EMBL" id="GEU35423.1"/>
    </source>
</evidence>
<evidence type="ECO:0000256" key="1">
    <source>
        <dbReference type="SAM" id="MobiDB-lite"/>
    </source>
</evidence>
<dbReference type="Pfam" id="PF07727">
    <property type="entry name" value="RVT_2"/>
    <property type="match status" value="1"/>
</dbReference>
<organism evidence="3">
    <name type="scientific">Tanacetum cinerariifolium</name>
    <name type="common">Dalmatian daisy</name>
    <name type="synonym">Chrysanthemum cinerariifolium</name>
    <dbReference type="NCBI Taxonomy" id="118510"/>
    <lineage>
        <taxon>Eukaryota</taxon>
        <taxon>Viridiplantae</taxon>
        <taxon>Streptophyta</taxon>
        <taxon>Embryophyta</taxon>
        <taxon>Tracheophyta</taxon>
        <taxon>Spermatophyta</taxon>
        <taxon>Magnoliopsida</taxon>
        <taxon>eudicotyledons</taxon>
        <taxon>Gunneridae</taxon>
        <taxon>Pentapetalae</taxon>
        <taxon>asterids</taxon>
        <taxon>campanulids</taxon>
        <taxon>Asterales</taxon>
        <taxon>Asteraceae</taxon>
        <taxon>Asteroideae</taxon>
        <taxon>Anthemideae</taxon>
        <taxon>Anthemidinae</taxon>
        <taxon>Tanacetum</taxon>
    </lineage>
</organism>
<comment type="caution">
    <text evidence="3">The sequence shown here is derived from an EMBL/GenBank/DDBJ whole genome shotgun (WGS) entry which is preliminary data.</text>
</comment>
<sequence>MIHVKFNELTTMASKYNNSGLGLNCSNFQDSSEEMNEIPSQQDFDNLFGPLDASQIVTSSNEPISQESLILVLETHSDEQIQEDVVELDGNTIMHSFEILELDEAESSSNYQDPLTMHEFHQQHRYNDKWTKNHPIEQVTVDPSKPVQIRNRLLADVKFKQLDVWKLVPLPEGKLAIKVKWLWKNKTVFENTVIQNKSYLVAKGYSQHEGIDFEESFAPVARLEAVQMFATYATHKKFTIYQMDVKTAFLNGPLKEEVFVSQPYEFVDPDFPNHIYCLKKALLAKLMKDNFEMSTMGKMKFFLGLYIHQSPRRVFINQSQYTMELLRKHEMEKCDTVTTTMATAKIDADLKDTPTDQTKYRSIIGGLMYLNASRPDIAFATFVLFYMAQQMIPAAQLIPKFQGIGRCTNYVVLQISKVPNTKYTIKFMMDTQEIIYAVDIFRDTLKLPVEPPENPFIAPATMEFIQPFTQIVGYQGIVDKVSAFYTKFLAQAWQTMFKVFNRCLTTRKFGHDQTKINILQLFHDVVNRTNINYAALLGWYFINNVFQKKYVIQYPRFTKLIIADLMNNFPSIPQRLDEDYHSIKDDIPLMSVYSTGNVLFRGMPIPDAFLIDEIRATDDYKETTPRAHKTPTLTTASPQGKKWKQSAGETCLPRKLMKVTIKQKLVVEGQKDEESYASKFVASMLDDDVDDSCIRIDPGSHKENPKVIVDDDYVNADEKKDKKKDDVQDKDNDDHVDHALARTQEMGSLENRTEKMQTPIPTPPRSPRIYLSSDKNIVQELMDTVSPSSTTTSKDLHKQRRISNKYNHLPGALRRMCRRQGYTIKDMERKCVTTGELWKVHGKVDQVLHEIVPQIAERAKNDLIKDNLKRAVADTAIQERDAFQSEVPALNKVIPEDETPELVIEFHNVDKRISTIFDRASMEATLNDTLSDHFRNSEEYAYHLEQATNFMENQIVWESNQEDIKRSIPKPLIFYRPQRNPNEPLRIIEVVKITTDQLYGLDFMKQINVIRENDKPDSFSEADFKSHVIWERVHDFQLGIESYQIKINLTTPTLIFTGIEAHDPYSIADKPNTGLIYLNNKDEKRVIYLMKRL</sequence>
<accession>A0A6L2JEJ5</accession>
<reference evidence="3" key="1">
    <citation type="journal article" date="2019" name="Sci. Rep.">
        <title>Draft genome of Tanacetum cinerariifolium, the natural source of mosquito coil.</title>
        <authorList>
            <person name="Yamashiro T."/>
            <person name="Shiraishi A."/>
            <person name="Satake H."/>
            <person name="Nakayama K."/>
        </authorList>
    </citation>
    <scope>NUCLEOTIDE SEQUENCE</scope>
</reference>
<feature type="region of interest" description="Disordered" evidence="1">
    <location>
        <begin position="622"/>
        <end position="647"/>
    </location>
</feature>
<feature type="compositionally biased region" description="Basic and acidic residues" evidence="1">
    <location>
        <begin position="716"/>
        <end position="740"/>
    </location>
</feature>
<feature type="domain" description="Reverse transcriptase Ty1/copia-type" evidence="2">
    <location>
        <begin position="163"/>
        <end position="282"/>
    </location>
</feature>
<dbReference type="EMBL" id="BKCJ010000689">
    <property type="protein sequence ID" value="GEU35423.1"/>
    <property type="molecule type" value="Genomic_DNA"/>
</dbReference>
<protein>
    <recommendedName>
        <fullName evidence="2">Reverse transcriptase Ty1/copia-type domain-containing protein</fullName>
    </recommendedName>
</protein>
<gene>
    <name evidence="3" type="ORF">Tci_007401</name>
</gene>
<dbReference type="AlphaFoldDB" id="A0A6L2JEJ5"/>
<dbReference type="SUPFAM" id="SSF56672">
    <property type="entry name" value="DNA/RNA polymerases"/>
    <property type="match status" value="1"/>
</dbReference>
<name>A0A6L2JEJ5_TANCI</name>
<evidence type="ECO:0000259" key="2">
    <source>
        <dbReference type="Pfam" id="PF07727"/>
    </source>
</evidence>
<dbReference type="InterPro" id="IPR043502">
    <property type="entry name" value="DNA/RNA_pol_sf"/>
</dbReference>
<dbReference type="InterPro" id="IPR013103">
    <property type="entry name" value="RVT_2"/>
</dbReference>
<feature type="compositionally biased region" description="Basic and acidic residues" evidence="1">
    <location>
        <begin position="696"/>
        <end position="709"/>
    </location>
</feature>